<accession>A0A816MEH1</accession>
<reference evidence="1" key="1">
    <citation type="submission" date="2021-02" db="EMBL/GenBank/DDBJ databases">
        <authorList>
            <person name="Nowell W R."/>
        </authorList>
    </citation>
    <scope>NUCLEOTIDE SEQUENCE</scope>
</reference>
<gene>
    <name evidence="1" type="ORF">XDN619_LOCUS2479</name>
</gene>
<sequence length="717" mass="83173">MTTEKKNIKQASKRSALHSPIDTEQINNYVVKNAVDWSDDYEFLSPNEIFMNSIGLLFNLTSKRLIQTPFINLYKRSLKIKWMNLLIRERCNLKSNVNSVEKCFILNRLITECKKDPFQFARQTGELYEEIKMRISAKVPPAPWAFEDIINQVELWRTVQSQRRLYYISHSEAKQPHSLLTLQCIITQMYSHLLRCYQSNPNNENYNCLQKLLANCFIIIIQPSIPECVAATKYDKSENKYLAKLHSRVLCLLDPSTVDDSLQLFDVGVTLFPFVRNADLCGERQEELKWHKRQILDTENIQRSFLYVELQAIELTQTDRTNSKPLYNSKMFQIEFEINIRINVLNIVETVRLNSQNFGICSHAQYYPDYVAQVLLYEVTQTLESKDSLIQPNILTEYINRYLMRISGVALKIYTAQYITEILQNAYEEKARTNHITSVEIYQGIVAKLISQMETFTDYPFLAMMYHDGLFLSICDKALDQQLHGTRQQPHILIRFNSLAEHQSVQSASIKFIVHNGQLTRAVFHSKAFIDEMCEMICKANSCENINTNFQLEVTNRKFHEFSLYFDNELYRLSSSVSQVNGAYQPLIPVLWDMMRISAGEQPKQNEEQLENSFSFDIIPTPVDVSQSSNCSTDFIPNEVADFLMNTSTENIPSASNNITRVNSLLFTMPTGETQQRKEILMHLLHDYFQSKTYAEAATQTLTFDSNSTFDPMLDDV</sequence>
<proteinExistence type="predicted"/>
<dbReference type="AlphaFoldDB" id="A0A816MEH1"/>
<dbReference type="EMBL" id="CAJNRG010000183">
    <property type="protein sequence ID" value="CAF1983348.1"/>
    <property type="molecule type" value="Genomic_DNA"/>
</dbReference>
<protein>
    <submittedName>
        <fullName evidence="1">Uncharacterized protein</fullName>
    </submittedName>
</protein>
<evidence type="ECO:0000313" key="1">
    <source>
        <dbReference type="EMBL" id="CAF1983348.1"/>
    </source>
</evidence>
<name>A0A816MEH1_9BILA</name>
<dbReference type="Proteomes" id="UP000663887">
    <property type="component" value="Unassembled WGS sequence"/>
</dbReference>
<comment type="caution">
    <text evidence="1">The sequence shown here is derived from an EMBL/GenBank/DDBJ whole genome shotgun (WGS) entry which is preliminary data.</text>
</comment>
<evidence type="ECO:0000313" key="2">
    <source>
        <dbReference type="Proteomes" id="UP000663887"/>
    </source>
</evidence>
<organism evidence="1 2">
    <name type="scientific">Rotaria magnacalcarata</name>
    <dbReference type="NCBI Taxonomy" id="392030"/>
    <lineage>
        <taxon>Eukaryota</taxon>
        <taxon>Metazoa</taxon>
        <taxon>Spiralia</taxon>
        <taxon>Gnathifera</taxon>
        <taxon>Rotifera</taxon>
        <taxon>Eurotatoria</taxon>
        <taxon>Bdelloidea</taxon>
        <taxon>Philodinida</taxon>
        <taxon>Philodinidae</taxon>
        <taxon>Rotaria</taxon>
    </lineage>
</organism>